<keyword evidence="2" id="KW-1015">Disulfide bond</keyword>
<dbReference type="Gene3D" id="3.60.21.10">
    <property type="match status" value="1"/>
</dbReference>
<dbReference type="Gene3D" id="2.60.40.2700">
    <property type="match status" value="1"/>
</dbReference>
<evidence type="ECO:0000256" key="3">
    <source>
        <dbReference type="SAM" id="SignalP"/>
    </source>
</evidence>
<dbReference type="GO" id="GO:0005975">
    <property type="term" value="P:carbohydrate metabolic process"/>
    <property type="evidence" value="ECO:0007669"/>
    <property type="project" value="UniProtKB-ARBA"/>
</dbReference>
<dbReference type="SUPFAM" id="SSF56300">
    <property type="entry name" value="Metallo-dependent phosphatases"/>
    <property type="match status" value="1"/>
</dbReference>
<dbReference type="Proteomes" id="UP000230842">
    <property type="component" value="Unassembled WGS sequence"/>
</dbReference>
<dbReference type="InterPro" id="IPR032179">
    <property type="entry name" value="Cry22Aa_Ig-like"/>
</dbReference>
<dbReference type="InterPro" id="IPR004843">
    <property type="entry name" value="Calcineurin-like_PHP"/>
</dbReference>
<dbReference type="SUPFAM" id="SSF49899">
    <property type="entry name" value="Concanavalin A-like lectins/glucanases"/>
    <property type="match status" value="2"/>
</dbReference>
<evidence type="ECO:0000256" key="1">
    <source>
        <dbReference type="ARBA" id="ARBA00022729"/>
    </source>
</evidence>
<keyword evidence="6" id="KW-1185">Reference proteome</keyword>
<sequence>MLRRLSSLAAAAAVGLGSLTAISAAPARAADLPVADVLDVDFRDGTTTDTARGVEPDVHGEPTATADLTIGRPAWAFDGTDDALAYDLSDQYESLSGAMTLECSFRFDDQRTPSSPEGDACSNKEGGGFGTVMSGTDIVFMIHVGGGYKSVRVQAETGRWYHTAAVWDGSTVTLYVDGEQAAQTPATGAFKPAGGSATSLFLGADSNGSNQPSFYGQATLRTARIYSDALDATQAAALAESDQAAPTAPSADIVDVDFADGTPTDHAQGLPAETWGEPVISEHTPLGKQVAAFDGSSAFTYPMDGQYDKLQGGFSVECVFKYDDDLPPSGETRGNLCANKEAGGFSITLYGDRLSFNPNIGGTYRNTNTQVTDGRWYHAVGTWDGSTATLYLDGVPVAQSATTGSLTLPSDGAHFFAVGADSARNRPQFYAPATISTARIFGHALTPSEVLALGREAIGQHRSARPVELTSSVPAAGERLRRAVTFQAAFENGEALSRDVTYTLDDEPIEPGERIGAGLASGDHLIAITGTDVFGAPVDIEIPFTSGNIPSGGGTETGQGEGTVTLSAIATNPSGGDVTTTFTSADVVVADSGTQGVVDDLPTTLDFAADDPTAITEPLQPDDAYLDSPTTNALPFQRFDVPVSAGRGQRIVWTGALDPSRSAVLRLWDGEQWEEMGDIRGSADADVSLSADVSPRHVHEGVVPVMVTGEDPFADDLLNEVRDAFEDPADYDFSIAHLTDTQYLSEGAVEQETPTERALWQRAYTDTTQWIADHAAERKIAFAAHTGDVIENYHNAPASDAYKANARLEYEVASAAQKIVDDAGVVNAVIPGNHDNLYGVDTGPEAMYNDYFGPERYEALAQTPTWQAAQAEFHPWQPGDASNGYTLFSAGGLDFIALQLAFGVTVEETVWADEVLEQYADRNAIMLTHAYTTPSVNPDGRGAGWSYDGKRVFDQVVKKNENVFLVLSGHEHGVDIEVRRNVGTRGNHVVDLLADYQFYEVTAEELGLTEVGGYAPDAGLRFGSSFFRMLQFDVDAGEMAVDTFSPLLENFGATEYDDRLRYDGTEDDTRLPVQLETRRTSFSTNGLVVVDPTDEVIGTATARSGWPASVTWSGLEAGTTYAWYATSADATSGEELEAGEVGQIAMFTASNAGTDTTPPEIVVPEDTTVELGDEFDPLAGVTATDAVDGDVLASVVVVGSVDTTKPGSYALSYTATDANGNQAIASRVVEVAQAPAPVNVRRPRITGRAVVGGDLAVDAGEWRNVDAAELTVRWLRDGRTIPGAKGAAYRPVAADAGTRISARVAAKVPGRSAVSATSRAVRIAKIASRTSVRVAPKQLGARQRARAIVTVRAPRMRATGTVRVAVDGRVVRTARLDRRGKAVVTLPRQRPGRHRVVVTYRGSDALTASRGVARVVVRR</sequence>
<dbReference type="RefSeq" id="WP_100414882.1">
    <property type="nucleotide sequence ID" value="NZ_PGEZ01000001.1"/>
</dbReference>
<evidence type="ECO:0000259" key="4">
    <source>
        <dbReference type="SMART" id="SM00560"/>
    </source>
</evidence>
<protein>
    <submittedName>
        <fullName evidence="5">Calcineurin-like phosphoesterase family protein</fullName>
    </submittedName>
</protein>
<proteinExistence type="predicted"/>
<feature type="signal peptide" evidence="3">
    <location>
        <begin position="1"/>
        <end position="29"/>
    </location>
</feature>
<feature type="domain" description="LamG-like jellyroll fold" evidence="4">
    <location>
        <begin position="97"/>
        <end position="233"/>
    </location>
</feature>
<evidence type="ECO:0000313" key="6">
    <source>
        <dbReference type="Proteomes" id="UP000230842"/>
    </source>
</evidence>
<dbReference type="InterPro" id="IPR006558">
    <property type="entry name" value="LamG-like"/>
</dbReference>
<keyword evidence="1 3" id="KW-0732">Signal</keyword>
<dbReference type="Pfam" id="PF16403">
    <property type="entry name" value="Bact_surface_Ig-like"/>
    <property type="match status" value="1"/>
</dbReference>
<organism evidence="5 6">
    <name type="scientific">Mumia flava</name>
    <dbReference type="NCBI Taxonomy" id="1348852"/>
    <lineage>
        <taxon>Bacteria</taxon>
        <taxon>Bacillati</taxon>
        <taxon>Actinomycetota</taxon>
        <taxon>Actinomycetes</taxon>
        <taxon>Propionibacteriales</taxon>
        <taxon>Nocardioidaceae</taxon>
        <taxon>Mumia</taxon>
    </lineage>
</organism>
<feature type="chain" id="PRO_5014663820" evidence="3">
    <location>
        <begin position="30"/>
        <end position="1419"/>
    </location>
</feature>
<dbReference type="Gene3D" id="2.60.40.10">
    <property type="entry name" value="Immunoglobulins"/>
    <property type="match status" value="1"/>
</dbReference>
<dbReference type="InterPro" id="IPR029052">
    <property type="entry name" value="Metallo-depent_PP-like"/>
</dbReference>
<dbReference type="InterPro" id="IPR013320">
    <property type="entry name" value="ConA-like_dom_sf"/>
</dbReference>
<gene>
    <name evidence="5" type="ORF">CLV56_2455</name>
</gene>
<reference evidence="5 6" key="1">
    <citation type="submission" date="2017-11" db="EMBL/GenBank/DDBJ databases">
        <title>Genomic Encyclopedia of Archaeal and Bacterial Type Strains, Phase II (KMG-II): From Individual Species to Whole Genera.</title>
        <authorList>
            <person name="Goeker M."/>
        </authorList>
    </citation>
    <scope>NUCLEOTIDE SEQUENCE [LARGE SCALE GENOMIC DNA]</scope>
    <source>
        <strain evidence="5 6">DSM 27763</strain>
    </source>
</reference>
<dbReference type="Pfam" id="PF00149">
    <property type="entry name" value="Metallophos"/>
    <property type="match status" value="1"/>
</dbReference>
<dbReference type="PANTHER" id="PTHR43143">
    <property type="entry name" value="METALLOPHOSPHOESTERASE, CALCINEURIN SUPERFAMILY"/>
    <property type="match status" value="1"/>
</dbReference>
<dbReference type="Gene3D" id="2.60.120.200">
    <property type="match status" value="2"/>
</dbReference>
<comment type="caution">
    <text evidence="5">The sequence shown here is derived from an EMBL/GenBank/DDBJ whole genome shotgun (WGS) entry which is preliminary data.</text>
</comment>
<accession>A0A2M9BJT5</accession>
<name>A0A2M9BJT5_9ACTN</name>
<dbReference type="OrthoDB" id="9772095at2"/>
<dbReference type="SMART" id="SM00560">
    <property type="entry name" value="LamGL"/>
    <property type="match status" value="1"/>
</dbReference>
<evidence type="ECO:0000256" key="2">
    <source>
        <dbReference type="ARBA" id="ARBA00023157"/>
    </source>
</evidence>
<dbReference type="Pfam" id="PF13385">
    <property type="entry name" value="Laminin_G_3"/>
    <property type="match status" value="2"/>
</dbReference>
<dbReference type="EMBL" id="PGEZ01000001">
    <property type="protein sequence ID" value="PJJ58209.1"/>
    <property type="molecule type" value="Genomic_DNA"/>
</dbReference>
<dbReference type="GO" id="GO:0016787">
    <property type="term" value="F:hydrolase activity"/>
    <property type="evidence" value="ECO:0007669"/>
    <property type="project" value="InterPro"/>
</dbReference>
<evidence type="ECO:0000313" key="5">
    <source>
        <dbReference type="EMBL" id="PJJ58209.1"/>
    </source>
</evidence>
<dbReference type="InterPro" id="IPR013783">
    <property type="entry name" value="Ig-like_fold"/>
</dbReference>
<dbReference type="InterPro" id="IPR051918">
    <property type="entry name" value="STPP_CPPED1"/>
</dbReference>
<dbReference type="PANTHER" id="PTHR43143:SF5">
    <property type="entry name" value="SECRETED PROTEIN"/>
    <property type="match status" value="1"/>
</dbReference>